<dbReference type="SUPFAM" id="SSF54980">
    <property type="entry name" value="EF-G C-terminal domain-like"/>
    <property type="match status" value="1"/>
</dbReference>
<evidence type="ECO:0000313" key="6">
    <source>
        <dbReference type="EMBL" id="CAI2195386.1"/>
    </source>
</evidence>
<evidence type="ECO:0000313" key="7">
    <source>
        <dbReference type="Proteomes" id="UP001153678"/>
    </source>
</evidence>
<keyword evidence="2" id="KW-0251">Elongation factor</keyword>
<dbReference type="SUPFAM" id="SSF50447">
    <property type="entry name" value="Translation proteins"/>
    <property type="match status" value="1"/>
</dbReference>
<dbReference type="Pfam" id="PF03144">
    <property type="entry name" value="GTP_EFTU_D2"/>
    <property type="match status" value="1"/>
</dbReference>
<dbReference type="NCBIfam" id="TIGR00231">
    <property type="entry name" value="small_GTP"/>
    <property type="match status" value="1"/>
</dbReference>
<dbReference type="SUPFAM" id="SSF52540">
    <property type="entry name" value="P-loop containing nucleoside triphosphate hydrolases"/>
    <property type="match status" value="1"/>
</dbReference>
<evidence type="ECO:0000256" key="2">
    <source>
        <dbReference type="ARBA" id="ARBA00022768"/>
    </source>
</evidence>
<dbReference type="PROSITE" id="PS51722">
    <property type="entry name" value="G_TR_2"/>
    <property type="match status" value="1"/>
</dbReference>
<dbReference type="CDD" id="cd04088">
    <property type="entry name" value="EFG_mtEFG_II"/>
    <property type="match status" value="1"/>
</dbReference>
<dbReference type="GO" id="GO:0003746">
    <property type="term" value="F:translation elongation factor activity"/>
    <property type="evidence" value="ECO:0007669"/>
    <property type="project" value="UniProtKB-KW"/>
</dbReference>
<dbReference type="AlphaFoldDB" id="A0A9W4T5V2"/>
<gene>
    <name evidence="6" type="ORF">FWILDA_LOCUS17050</name>
</gene>
<dbReference type="InterPro" id="IPR009022">
    <property type="entry name" value="EFG_III"/>
</dbReference>
<evidence type="ECO:0000256" key="3">
    <source>
        <dbReference type="ARBA" id="ARBA00022917"/>
    </source>
</evidence>
<dbReference type="EMBL" id="CAMKVN010012373">
    <property type="protein sequence ID" value="CAI2195386.1"/>
    <property type="molecule type" value="Genomic_DNA"/>
</dbReference>
<name>A0A9W4T5V2_9GLOM</name>
<dbReference type="OrthoDB" id="198619at2759"/>
<dbReference type="GO" id="GO:0003924">
    <property type="term" value="F:GTPase activity"/>
    <property type="evidence" value="ECO:0007669"/>
    <property type="project" value="InterPro"/>
</dbReference>
<dbReference type="InterPro" id="IPR009000">
    <property type="entry name" value="Transl_B-barrel_sf"/>
</dbReference>
<dbReference type="InterPro" id="IPR041095">
    <property type="entry name" value="EFG_II"/>
</dbReference>
<keyword evidence="7" id="KW-1185">Reference proteome</keyword>
<feature type="non-terminal residue" evidence="6">
    <location>
        <position position="1"/>
    </location>
</feature>
<dbReference type="FunFam" id="3.30.70.870:FF:000001">
    <property type="entry name" value="Elongation factor G"/>
    <property type="match status" value="1"/>
</dbReference>
<dbReference type="InterPro" id="IPR000795">
    <property type="entry name" value="T_Tr_GTP-bd_dom"/>
</dbReference>
<dbReference type="Gene3D" id="3.30.70.870">
    <property type="entry name" value="Elongation Factor G (Translational Gtpase), domain 3"/>
    <property type="match status" value="1"/>
</dbReference>
<dbReference type="Pfam" id="PF14492">
    <property type="entry name" value="EFG_III"/>
    <property type="match status" value="1"/>
</dbReference>
<dbReference type="InterPro" id="IPR004161">
    <property type="entry name" value="EFTu-like_2"/>
</dbReference>
<protein>
    <submittedName>
        <fullName evidence="6">10054_t:CDS:1</fullName>
    </submittedName>
</protein>
<dbReference type="Gene3D" id="2.40.30.10">
    <property type="entry name" value="Translation factors"/>
    <property type="match status" value="1"/>
</dbReference>
<dbReference type="Pfam" id="PF00009">
    <property type="entry name" value="GTP_EFTU"/>
    <property type="match status" value="1"/>
</dbReference>
<dbReference type="PANTHER" id="PTHR43261:SF1">
    <property type="entry name" value="RIBOSOME-RELEASING FACTOR 2, MITOCHONDRIAL"/>
    <property type="match status" value="1"/>
</dbReference>
<dbReference type="GO" id="GO:0005525">
    <property type="term" value="F:GTP binding"/>
    <property type="evidence" value="ECO:0007669"/>
    <property type="project" value="UniProtKB-KW"/>
</dbReference>
<dbReference type="InterPro" id="IPR035647">
    <property type="entry name" value="EFG_III/V"/>
</dbReference>
<dbReference type="PANTHER" id="PTHR43261">
    <property type="entry name" value="TRANSLATION ELONGATION FACTOR G-RELATED"/>
    <property type="match status" value="1"/>
</dbReference>
<dbReference type="Proteomes" id="UP001153678">
    <property type="component" value="Unassembled WGS sequence"/>
</dbReference>
<keyword evidence="1" id="KW-0547">Nucleotide-binding</keyword>
<proteinExistence type="predicted"/>
<organism evidence="6 7">
    <name type="scientific">Funneliformis geosporum</name>
    <dbReference type="NCBI Taxonomy" id="1117311"/>
    <lineage>
        <taxon>Eukaryota</taxon>
        <taxon>Fungi</taxon>
        <taxon>Fungi incertae sedis</taxon>
        <taxon>Mucoromycota</taxon>
        <taxon>Glomeromycotina</taxon>
        <taxon>Glomeromycetes</taxon>
        <taxon>Glomerales</taxon>
        <taxon>Glomeraceae</taxon>
        <taxon>Funneliformis</taxon>
    </lineage>
</organism>
<evidence type="ECO:0000256" key="4">
    <source>
        <dbReference type="ARBA" id="ARBA00023134"/>
    </source>
</evidence>
<keyword evidence="3" id="KW-0648">Protein biosynthesis</keyword>
<dbReference type="Gene3D" id="3.40.50.300">
    <property type="entry name" value="P-loop containing nucleotide triphosphate hydrolases"/>
    <property type="match status" value="1"/>
</dbReference>
<sequence>TKKLIYMSEDENKLSNIRNIGIMAHIDAGKTTTTERILYHCKKIWKMGEVHDKEEHQINIIDTPGHVDFTAEVERSLRVLDGGIVVMDGKKGVEAQTETVWRQAKKYNVPRIIFINKMDGVENEEKFVDNLKSIREKLGVEPLPIQFPIGAGRELKGIVDIIEQKAYYYHQLGDKEKAKEEEYQVKEIPSHLVERTKKYRHELVEKIGKVIEQNEELLLKHLEGHELSVEEIKKMLRQATLTGEYFPVFCGSAYKHVGVKLLLDGVVDYLPSPLDVGEIPTFSLLDKNKEGSINCNSPLPYLALVFKIVFDDRNQRVTFIRVYAGKISAGSQIYNVNQGKEERIRSLVRMHANIKEGIEKVEAGDIAAIIGLEYAITGDTFGDRKNPLLLEAIDFAEPVISQAIEPRTNKDKDKLRDALENLKVQDPSFKYRMDRETGQMIIAGMGELHLEVSVERLRKEYKLDIESKQQKVSYRETITKKLANIEG</sequence>
<dbReference type="InterPro" id="IPR027417">
    <property type="entry name" value="P-loop_NTPase"/>
</dbReference>
<dbReference type="CDD" id="cd16262">
    <property type="entry name" value="EFG_III"/>
    <property type="match status" value="1"/>
</dbReference>
<reference evidence="6" key="1">
    <citation type="submission" date="2022-08" db="EMBL/GenBank/DDBJ databases">
        <authorList>
            <person name="Kallberg Y."/>
            <person name="Tangrot J."/>
            <person name="Rosling A."/>
        </authorList>
    </citation>
    <scope>NUCLEOTIDE SEQUENCE</scope>
    <source>
        <strain evidence="6">Wild A</strain>
    </source>
</reference>
<comment type="caution">
    <text evidence="6">The sequence shown here is derived from an EMBL/GenBank/DDBJ whole genome shotgun (WGS) entry which is preliminary data.</text>
</comment>
<feature type="domain" description="Tr-type G" evidence="5">
    <location>
        <begin position="15"/>
        <end position="274"/>
    </location>
</feature>
<evidence type="ECO:0000259" key="5">
    <source>
        <dbReference type="PROSITE" id="PS51722"/>
    </source>
</evidence>
<evidence type="ECO:0000256" key="1">
    <source>
        <dbReference type="ARBA" id="ARBA00022741"/>
    </source>
</evidence>
<keyword evidence="4" id="KW-0342">GTP-binding</keyword>
<accession>A0A9W4T5V2</accession>
<dbReference type="GO" id="GO:0032790">
    <property type="term" value="P:ribosome disassembly"/>
    <property type="evidence" value="ECO:0007669"/>
    <property type="project" value="TreeGrafter"/>
</dbReference>
<dbReference type="InterPro" id="IPR005225">
    <property type="entry name" value="Small_GTP-bd"/>
</dbReference>